<dbReference type="EMBL" id="JRHA01000002">
    <property type="protein sequence ID" value="PQK10240.1"/>
    <property type="molecule type" value="Genomic_DNA"/>
</dbReference>
<name>A0A2S7Y252_BEABA</name>
<sequence>MHLHSPSVSSRTKTSTTTRPDKIATSSWRFCPRPTAKSLVTWALRVCMSLPELRGSSTCIGSPTFRTGSGSRVCRCRHVPCTTSSC</sequence>
<feature type="region of interest" description="Disordered" evidence="1">
    <location>
        <begin position="1"/>
        <end position="21"/>
    </location>
</feature>
<feature type="compositionally biased region" description="Low complexity" evidence="1">
    <location>
        <begin position="1"/>
        <end position="18"/>
    </location>
</feature>
<reference evidence="2 3" key="1">
    <citation type="submission" date="2016-07" db="EMBL/GenBank/DDBJ databases">
        <title>Comparative genomics of the entomopathogenic fungus Beauveria bassiana.</title>
        <authorList>
            <person name="Valero Jimenez C.A."/>
            <person name="Zwaan B.J."/>
            <person name="Van Kan J.A."/>
            <person name="Takken W."/>
            <person name="Debets A.J."/>
            <person name="Schoustra S.E."/>
            <person name="Koenraadt C.J."/>
        </authorList>
    </citation>
    <scope>NUCLEOTIDE SEQUENCE [LARGE SCALE GENOMIC DNA]</scope>
    <source>
        <strain evidence="2 3">ARSEF 8028</strain>
    </source>
</reference>
<proteinExistence type="predicted"/>
<evidence type="ECO:0000256" key="1">
    <source>
        <dbReference type="SAM" id="MobiDB-lite"/>
    </source>
</evidence>
<dbReference type="Proteomes" id="UP000237441">
    <property type="component" value="Unassembled WGS sequence"/>
</dbReference>
<gene>
    <name evidence="2" type="ORF">BB8028_0002g05640</name>
</gene>
<organism evidence="2 3">
    <name type="scientific">Beauveria bassiana</name>
    <name type="common">White muscardine disease fungus</name>
    <name type="synonym">Tritirachium shiotae</name>
    <dbReference type="NCBI Taxonomy" id="176275"/>
    <lineage>
        <taxon>Eukaryota</taxon>
        <taxon>Fungi</taxon>
        <taxon>Dikarya</taxon>
        <taxon>Ascomycota</taxon>
        <taxon>Pezizomycotina</taxon>
        <taxon>Sordariomycetes</taxon>
        <taxon>Hypocreomycetidae</taxon>
        <taxon>Hypocreales</taxon>
        <taxon>Cordycipitaceae</taxon>
        <taxon>Beauveria</taxon>
    </lineage>
</organism>
<evidence type="ECO:0000313" key="2">
    <source>
        <dbReference type="EMBL" id="PQK10240.1"/>
    </source>
</evidence>
<dbReference type="AlphaFoldDB" id="A0A2S7Y252"/>
<protein>
    <submittedName>
        <fullName evidence="2">Uncharacterized protein</fullName>
    </submittedName>
</protein>
<comment type="caution">
    <text evidence="2">The sequence shown here is derived from an EMBL/GenBank/DDBJ whole genome shotgun (WGS) entry which is preliminary data.</text>
</comment>
<evidence type="ECO:0000313" key="3">
    <source>
        <dbReference type="Proteomes" id="UP000237441"/>
    </source>
</evidence>
<accession>A0A2S7Y252</accession>